<proteinExistence type="predicted"/>
<dbReference type="EMBL" id="JAMQCR010000002">
    <property type="protein sequence ID" value="MCM2535040.1"/>
    <property type="molecule type" value="Genomic_DNA"/>
</dbReference>
<dbReference type="PANTHER" id="PTHR23504">
    <property type="entry name" value="MAJOR FACILITATOR SUPERFAMILY DOMAIN-CONTAINING PROTEIN 10"/>
    <property type="match status" value="1"/>
</dbReference>
<keyword evidence="3 6" id="KW-0812">Transmembrane</keyword>
<comment type="caution">
    <text evidence="8">The sequence shown here is derived from an EMBL/GenBank/DDBJ whole genome shotgun (WGS) entry which is preliminary data.</text>
</comment>
<feature type="transmembrane region" description="Helical" evidence="6">
    <location>
        <begin position="12"/>
        <end position="32"/>
    </location>
</feature>
<evidence type="ECO:0000259" key="7">
    <source>
        <dbReference type="PROSITE" id="PS50850"/>
    </source>
</evidence>
<evidence type="ECO:0000256" key="6">
    <source>
        <dbReference type="SAM" id="Phobius"/>
    </source>
</evidence>
<evidence type="ECO:0000313" key="8">
    <source>
        <dbReference type="EMBL" id="MCM2535040.1"/>
    </source>
</evidence>
<evidence type="ECO:0000256" key="1">
    <source>
        <dbReference type="ARBA" id="ARBA00004651"/>
    </source>
</evidence>
<keyword evidence="9" id="KW-1185">Reference proteome</keyword>
<feature type="transmembrane region" description="Helical" evidence="6">
    <location>
        <begin position="259"/>
        <end position="278"/>
    </location>
</feature>
<keyword evidence="4 6" id="KW-1133">Transmembrane helix</keyword>
<dbReference type="PROSITE" id="PS50850">
    <property type="entry name" value="MFS"/>
    <property type="match status" value="1"/>
</dbReference>
<protein>
    <submittedName>
        <fullName evidence="8">MFS transporter</fullName>
    </submittedName>
</protein>
<accession>A0ABT0WG76</accession>
<dbReference type="Gene3D" id="1.20.1250.20">
    <property type="entry name" value="MFS general substrate transporter like domains"/>
    <property type="match status" value="1"/>
</dbReference>
<comment type="subcellular location">
    <subcellularLocation>
        <location evidence="1">Cell membrane</location>
        <topology evidence="1">Multi-pass membrane protein</topology>
    </subcellularLocation>
</comment>
<gene>
    <name evidence="8" type="ORF">NDK43_25245</name>
</gene>
<dbReference type="InterPro" id="IPR020846">
    <property type="entry name" value="MFS_dom"/>
</dbReference>
<feature type="transmembrane region" description="Helical" evidence="6">
    <location>
        <begin position="44"/>
        <end position="65"/>
    </location>
</feature>
<dbReference type="PANTHER" id="PTHR23504:SF15">
    <property type="entry name" value="MAJOR FACILITATOR SUPERFAMILY (MFS) PROFILE DOMAIN-CONTAINING PROTEIN"/>
    <property type="match status" value="1"/>
</dbReference>
<keyword evidence="2" id="KW-0813">Transport</keyword>
<feature type="transmembrane region" description="Helical" evidence="6">
    <location>
        <begin position="131"/>
        <end position="155"/>
    </location>
</feature>
<feature type="domain" description="Major facilitator superfamily (MFS) profile" evidence="7">
    <location>
        <begin position="1"/>
        <end position="295"/>
    </location>
</feature>
<dbReference type="InterPro" id="IPR036259">
    <property type="entry name" value="MFS_trans_sf"/>
</dbReference>
<dbReference type="SUPFAM" id="SSF103473">
    <property type="entry name" value="MFS general substrate transporter"/>
    <property type="match status" value="1"/>
</dbReference>
<dbReference type="Pfam" id="PF07690">
    <property type="entry name" value="MFS_1"/>
    <property type="match status" value="1"/>
</dbReference>
<keyword evidence="5 6" id="KW-0472">Membrane</keyword>
<name>A0ABT0WG76_9BACI</name>
<dbReference type="InterPro" id="IPR011701">
    <property type="entry name" value="MFS"/>
</dbReference>
<evidence type="ECO:0000256" key="4">
    <source>
        <dbReference type="ARBA" id="ARBA00022989"/>
    </source>
</evidence>
<sequence>MFSKIQGNARGCLIYEPLFILPNSMLAMYVSVYMLQLGTNETQIGLITSIGMVLQIVTSFISGYLTDRMGRKRALLYFDLIAWTAASLIWAISQNFWFFLVATVCNSFQRVPTTAWYCLLVEDTDAKDRSIVFRVLQLIGVVGGLFAPLGGLLVYHFSIVPAMRIMYLIFAVSVTIMNYTRNAATHETEIGIRKRKESQSLKLKSTLYEYIQVLRALLKNPLLLMVFGIYILFNFQMTLQNTYLSIYLVEALHINASLIAIFPAVSSIAMLGLLFFVIPRFVEAKRTSISFGALR</sequence>
<evidence type="ECO:0000256" key="5">
    <source>
        <dbReference type="ARBA" id="ARBA00023136"/>
    </source>
</evidence>
<dbReference type="Proteomes" id="UP001523262">
    <property type="component" value="Unassembled WGS sequence"/>
</dbReference>
<organism evidence="8 9">
    <name type="scientific">Neobacillus pocheonensis</name>
    <dbReference type="NCBI Taxonomy" id="363869"/>
    <lineage>
        <taxon>Bacteria</taxon>
        <taxon>Bacillati</taxon>
        <taxon>Bacillota</taxon>
        <taxon>Bacilli</taxon>
        <taxon>Bacillales</taxon>
        <taxon>Bacillaceae</taxon>
        <taxon>Neobacillus</taxon>
    </lineage>
</organism>
<feature type="transmembrane region" description="Helical" evidence="6">
    <location>
        <begin position="74"/>
        <end position="92"/>
    </location>
</feature>
<reference evidence="8 9" key="1">
    <citation type="submission" date="2022-06" db="EMBL/GenBank/DDBJ databases">
        <authorList>
            <person name="Jeon C.O."/>
        </authorList>
    </citation>
    <scope>NUCLEOTIDE SEQUENCE [LARGE SCALE GENOMIC DNA]</scope>
    <source>
        <strain evidence="8 9">KCTC 13943</strain>
    </source>
</reference>
<feature type="transmembrane region" description="Helical" evidence="6">
    <location>
        <begin position="222"/>
        <end position="239"/>
    </location>
</feature>
<evidence type="ECO:0000256" key="3">
    <source>
        <dbReference type="ARBA" id="ARBA00022692"/>
    </source>
</evidence>
<evidence type="ECO:0000256" key="2">
    <source>
        <dbReference type="ARBA" id="ARBA00022448"/>
    </source>
</evidence>
<evidence type="ECO:0000313" key="9">
    <source>
        <dbReference type="Proteomes" id="UP001523262"/>
    </source>
</evidence>